<reference evidence="3" key="1">
    <citation type="journal article" date="2014" name="Proc. Natl. Acad. Sci. U.S.A.">
        <title>Extensive sampling of basidiomycete genomes demonstrates inadequacy of the white-rot/brown-rot paradigm for wood decay fungi.</title>
        <authorList>
            <person name="Riley R."/>
            <person name="Salamov A.A."/>
            <person name="Brown D.W."/>
            <person name="Nagy L.G."/>
            <person name="Floudas D."/>
            <person name="Held B.W."/>
            <person name="Levasseur A."/>
            <person name="Lombard V."/>
            <person name="Morin E."/>
            <person name="Otillar R."/>
            <person name="Lindquist E.A."/>
            <person name="Sun H."/>
            <person name="LaButti K.M."/>
            <person name="Schmutz J."/>
            <person name="Jabbour D."/>
            <person name="Luo H."/>
            <person name="Baker S.E."/>
            <person name="Pisabarro A.G."/>
            <person name="Walton J.D."/>
            <person name="Blanchette R.A."/>
            <person name="Henrissat B."/>
            <person name="Martin F."/>
            <person name="Cullen D."/>
            <person name="Hibbett D.S."/>
            <person name="Grigoriev I.V."/>
        </authorList>
    </citation>
    <scope>NUCLEOTIDE SEQUENCE [LARGE SCALE GENOMIC DNA]</scope>
    <source>
        <strain evidence="3">CBS 339.88</strain>
    </source>
</reference>
<proteinExistence type="predicted"/>
<evidence type="ECO:0000313" key="2">
    <source>
        <dbReference type="EMBL" id="KDR73024.1"/>
    </source>
</evidence>
<keyword evidence="3" id="KW-1185">Reference proteome</keyword>
<gene>
    <name evidence="2" type="ORF">GALMADRAFT_252432</name>
</gene>
<feature type="compositionally biased region" description="Polar residues" evidence="1">
    <location>
        <begin position="95"/>
        <end position="104"/>
    </location>
</feature>
<dbReference type="Proteomes" id="UP000027222">
    <property type="component" value="Unassembled WGS sequence"/>
</dbReference>
<dbReference type="AlphaFoldDB" id="A0A067SZC9"/>
<feature type="compositionally biased region" description="Basic residues" evidence="1">
    <location>
        <begin position="83"/>
        <end position="93"/>
    </location>
</feature>
<feature type="region of interest" description="Disordered" evidence="1">
    <location>
        <begin position="1"/>
        <end position="39"/>
    </location>
</feature>
<accession>A0A067SZC9</accession>
<sequence>MAKTTTASIEKKSSAHKSRTRADTLLRASKQPKARKFETPIVVPLTKVITLIGPSERSQPLSGDSKVRKRRKKKELKGDSPHFPRKSGARKTRLQQDATVPTSRASERSEVDTPISTSSSGALCMFEADGFLGSRNTSRACSPVNAILDPFNCSADILSEASMVASLEELNYIIDNMISNMCHRFNSKMRERRFKRRPSLNNGLDLSEVGPMERVYLLLLPSGVHENPDRDLMLDALLHDKMCTLIHEAFFDGETIYGVDPQTRDILEELYSNIHKQASWRVAQRWRSISISAAFDKLGESVIEPLNVTILGALALILYFSHPCKSLSYRKLISEITSEAKDTLHDIICKAQRFSLQIQKDLVSCRMKVTVAPRERHGLRNYRSFDHAAATGVWDADMPPEQGDIVLGTFKFGLEQTSEMETKDIILPEVITAALLRHCDGTDIPV</sequence>
<protein>
    <submittedName>
        <fullName evidence="2">Uncharacterized protein</fullName>
    </submittedName>
</protein>
<organism evidence="2 3">
    <name type="scientific">Galerina marginata (strain CBS 339.88)</name>
    <dbReference type="NCBI Taxonomy" id="685588"/>
    <lineage>
        <taxon>Eukaryota</taxon>
        <taxon>Fungi</taxon>
        <taxon>Dikarya</taxon>
        <taxon>Basidiomycota</taxon>
        <taxon>Agaricomycotina</taxon>
        <taxon>Agaricomycetes</taxon>
        <taxon>Agaricomycetidae</taxon>
        <taxon>Agaricales</taxon>
        <taxon>Agaricineae</taxon>
        <taxon>Strophariaceae</taxon>
        <taxon>Galerina</taxon>
    </lineage>
</organism>
<evidence type="ECO:0000256" key="1">
    <source>
        <dbReference type="SAM" id="MobiDB-lite"/>
    </source>
</evidence>
<dbReference type="EMBL" id="KL142387">
    <property type="protein sequence ID" value="KDR73024.1"/>
    <property type="molecule type" value="Genomic_DNA"/>
</dbReference>
<feature type="region of interest" description="Disordered" evidence="1">
    <location>
        <begin position="55"/>
        <end position="116"/>
    </location>
</feature>
<evidence type="ECO:0000313" key="3">
    <source>
        <dbReference type="Proteomes" id="UP000027222"/>
    </source>
</evidence>
<dbReference type="OrthoDB" id="3028347at2759"/>
<name>A0A067SZC9_GALM3</name>
<dbReference type="HOGENOM" id="CLU_614001_0_0_1"/>